<sequence length="157" mass="17674">MTQFIPKRYLPSQLSEKDRRRQKQGIQKSRRLYRQGIYVPRPHVTFKSKPSRHIARAKALFGVENILPTRELAKATGCPLAVLKGIVKKGEGAYYSGGSRPNQTAQSWGIARLASALTGGNASKVDFHLLRKCNPTKKAYRYAIKPKGLSKWIPKKN</sequence>
<accession>A0A6C0HMW3</accession>
<proteinExistence type="predicted"/>
<dbReference type="InterPro" id="IPR043862">
    <property type="entry name" value="DUF5824"/>
</dbReference>
<protein>
    <recommendedName>
        <fullName evidence="1">DUF5824 domain-containing protein</fullName>
    </recommendedName>
</protein>
<feature type="domain" description="DUF5824" evidence="1">
    <location>
        <begin position="6"/>
        <end position="122"/>
    </location>
</feature>
<evidence type="ECO:0000259" key="1">
    <source>
        <dbReference type="Pfam" id="PF19141"/>
    </source>
</evidence>
<evidence type="ECO:0000313" key="2">
    <source>
        <dbReference type="EMBL" id="QHT82038.1"/>
    </source>
</evidence>
<name>A0A6C0HMW3_9ZZZZ</name>
<dbReference type="Pfam" id="PF19141">
    <property type="entry name" value="DUF5824"/>
    <property type="match status" value="1"/>
</dbReference>
<organism evidence="2">
    <name type="scientific">viral metagenome</name>
    <dbReference type="NCBI Taxonomy" id="1070528"/>
    <lineage>
        <taxon>unclassified sequences</taxon>
        <taxon>metagenomes</taxon>
        <taxon>organismal metagenomes</taxon>
    </lineage>
</organism>
<reference evidence="2" key="1">
    <citation type="journal article" date="2020" name="Nature">
        <title>Giant virus diversity and host interactions through global metagenomics.</title>
        <authorList>
            <person name="Schulz F."/>
            <person name="Roux S."/>
            <person name="Paez-Espino D."/>
            <person name="Jungbluth S."/>
            <person name="Walsh D.A."/>
            <person name="Denef V.J."/>
            <person name="McMahon K.D."/>
            <person name="Konstantinidis K.T."/>
            <person name="Eloe-Fadrosh E.A."/>
            <person name="Kyrpides N.C."/>
            <person name="Woyke T."/>
        </authorList>
    </citation>
    <scope>NUCLEOTIDE SEQUENCE</scope>
    <source>
        <strain evidence="2">GVMAG-M-3300023184-160</strain>
    </source>
</reference>
<dbReference type="AlphaFoldDB" id="A0A6C0HMW3"/>
<dbReference type="EMBL" id="MN739994">
    <property type="protein sequence ID" value="QHT82038.1"/>
    <property type="molecule type" value="Genomic_DNA"/>
</dbReference>